<evidence type="ECO:0000259" key="7">
    <source>
        <dbReference type="PROSITE" id="PS51387"/>
    </source>
</evidence>
<dbReference type="SUPFAM" id="SSF56176">
    <property type="entry name" value="FAD-binding/transporter-associated domain-like"/>
    <property type="match status" value="1"/>
</dbReference>
<feature type="domain" description="FAD-binding PCMH-type" evidence="7">
    <location>
        <begin position="291"/>
        <end position="466"/>
    </location>
</feature>
<feature type="region of interest" description="Disordered" evidence="5">
    <location>
        <begin position="199"/>
        <end position="218"/>
    </location>
</feature>
<dbReference type="GO" id="GO:0071949">
    <property type="term" value="F:FAD binding"/>
    <property type="evidence" value="ECO:0007669"/>
    <property type="project" value="InterPro"/>
</dbReference>
<dbReference type="InterPro" id="IPR016166">
    <property type="entry name" value="FAD-bd_PCMH"/>
</dbReference>
<feature type="transmembrane region" description="Helical" evidence="6">
    <location>
        <begin position="6"/>
        <end position="22"/>
    </location>
</feature>
<evidence type="ECO:0000313" key="9">
    <source>
        <dbReference type="Proteomes" id="UP000293360"/>
    </source>
</evidence>
<evidence type="ECO:0000256" key="3">
    <source>
        <dbReference type="ARBA" id="ARBA00022827"/>
    </source>
</evidence>
<dbReference type="OrthoDB" id="2151789at2759"/>
<dbReference type="STRING" id="155417.A0A4Q4STJ9"/>
<evidence type="ECO:0000256" key="6">
    <source>
        <dbReference type="SAM" id="Phobius"/>
    </source>
</evidence>
<evidence type="ECO:0000256" key="4">
    <source>
        <dbReference type="ARBA" id="ARBA00023002"/>
    </source>
</evidence>
<dbReference type="InterPro" id="IPR006094">
    <property type="entry name" value="Oxid_FAD_bind_N"/>
</dbReference>
<dbReference type="Proteomes" id="UP000293360">
    <property type="component" value="Unassembled WGS sequence"/>
</dbReference>
<dbReference type="EMBL" id="QJNU01001092">
    <property type="protein sequence ID" value="RYO79711.1"/>
    <property type="molecule type" value="Genomic_DNA"/>
</dbReference>
<dbReference type="InterPro" id="IPR036318">
    <property type="entry name" value="FAD-bd_PCMH-like_sf"/>
</dbReference>
<dbReference type="Gene3D" id="3.30.465.10">
    <property type="match status" value="1"/>
</dbReference>
<dbReference type="PANTHER" id="PTHR42973">
    <property type="entry name" value="BINDING OXIDOREDUCTASE, PUTATIVE (AFU_ORTHOLOGUE AFUA_1G17690)-RELATED"/>
    <property type="match status" value="1"/>
</dbReference>
<reference evidence="8 9" key="1">
    <citation type="submission" date="2018-06" db="EMBL/GenBank/DDBJ databases">
        <title>Complete Genomes of Monosporascus.</title>
        <authorList>
            <person name="Robinson A.J."/>
            <person name="Natvig D.O."/>
        </authorList>
    </citation>
    <scope>NUCLEOTIDE SEQUENCE [LARGE SCALE GENOMIC DNA]</scope>
    <source>
        <strain evidence="8 9">CBS 110550</strain>
    </source>
</reference>
<dbReference type="InterPro" id="IPR050416">
    <property type="entry name" value="FAD-linked_Oxidoreductase"/>
</dbReference>
<dbReference type="AlphaFoldDB" id="A0A4Q4STJ9"/>
<sequence length="727" mass="78251">MLFAPVFFTSKAAIFLLYRQIFGVEKRIRVAVNIGLLITLLLYLPNLPLSAIYNAPPRGNPWESMLTSTAPQKMIIWGIVQSSISTLLDFYIFFLPLPIIVRLNMPFRRRFQLVGVFTTALMGIVASVLSLVYRIKLLHTTDQLWQQAIVAICALVENNVAIIVSCMPALAQILNLHVGGSVFFKSLRSRLLGITSGGSNLSGDGSKEERPKLATFGSTPPPRRRNYYELTDTTILKSEVTVSNDRPEASASLQNSICEALVALLGAEKVSLPGSAAYSASLSSYFALQSSAVQPLCFVSPQTTGDVSAVIGWLTTNTSDGSYEFAIRSGGHLWVPGASNAPGGVTVDLRGLDSIELSADNSTASVGVGATWDAVYAKLDPLGLSVAGGRIAGVGVGGLTLGGGISHFGPRHGWTCDTATAFEVVLADGSIVEADEQQNSDLFHGLRGGSNNFGIVTRIDLKTFKQGLVWNSTTYHPISTIDDHVKIFANISAAENYDENASFITGFGYSQSQGLTVINNVLIYTKPVENPPYYQEFLSLPTIYNSSAILNITTLSQQGARLLPPGMARYLFATTTFLPTEAMLRAAFDAWNSSLEGVKDINGLTWSLSFEPLPPAIYQRGAGANAMGLGDRTGTRVVCLLSQGWANQADDERVYAASATLVAAIEEAARTLGAYDPFLYLNYAAKWQDPIATYGNASVQQLRELRARVDPKGVFTHLVPGGFKIPP</sequence>
<feature type="transmembrane region" description="Helical" evidence="6">
    <location>
        <begin position="34"/>
        <end position="55"/>
    </location>
</feature>
<dbReference type="Pfam" id="PF01565">
    <property type="entry name" value="FAD_binding_4"/>
    <property type="match status" value="1"/>
</dbReference>
<dbReference type="PROSITE" id="PS51387">
    <property type="entry name" value="FAD_PCMH"/>
    <property type="match status" value="1"/>
</dbReference>
<comment type="caution">
    <text evidence="8">The sequence shown here is derived from an EMBL/GenBank/DDBJ whole genome shotgun (WGS) entry which is preliminary data.</text>
</comment>
<name>A0A4Q4STJ9_9PEZI</name>
<evidence type="ECO:0000256" key="5">
    <source>
        <dbReference type="SAM" id="MobiDB-lite"/>
    </source>
</evidence>
<keyword evidence="9" id="KW-1185">Reference proteome</keyword>
<comment type="similarity">
    <text evidence="1">Belongs to the oxygen-dependent FAD-linked oxidoreductase family.</text>
</comment>
<accession>A0A4Q4STJ9</accession>
<organism evidence="8 9">
    <name type="scientific">Monosporascus ibericus</name>
    <dbReference type="NCBI Taxonomy" id="155417"/>
    <lineage>
        <taxon>Eukaryota</taxon>
        <taxon>Fungi</taxon>
        <taxon>Dikarya</taxon>
        <taxon>Ascomycota</taxon>
        <taxon>Pezizomycotina</taxon>
        <taxon>Sordariomycetes</taxon>
        <taxon>Xylariomycetidae</taxon>
        <taxon>Xylariales</taxon>
        <taxon>Xylariales incertae sedis</taxon>
        <taxon>Monosporascus</taxon>
    </lineage>
</organism>
<protein>
    <recommendedName>
        <fullName evidence="7">FAD-binding PCMH-type domain-containing protein</fullName>
    </recommendedName>
</protein>
<keyword evidence="3" id="KW-0274">FAD</keyword>
<dbReference type="GO" id="GO:0016491">
    <property type="term" value="F:oxidoreductase activity"/>
    <property type="evidence" value="ECO:0007669"/>
    <property type="project" value="UniProtKB-KW"/>
</dbReference>
<keyword evidence="6" id="KW-0472">Membrane</keyword>
<dbReference type="InterPro" id="IPR016169">
    <property type="entry name" value="FAD-bd_PCMH_sub2"/>
</dbReference>
<keyword evidence="6" id="KW-0812">Transmembrane</keyword>
<evidence type="ECO:0000256" key="2">
    <source>
        <dbReference type="ARBA" id="ARBA00022630"/>
    </source>
</evidence>
<dbReference type="PANTHER" id="PTHR42973:SF22">
    <property type="entry name" value="FAD-BINDING PCMH-TYPE DOMAIN-CONTAINING PROTEIN-RELATED"/>
    <property type="match status" value="1"/>
</dbReference>
<keyword evidence="6" id="KW-1133">Transmembrane helix</keyword>
<feature type="transmembrane region" description="Helical" evidence="6">
    <location>
        <begin position="75"/>
        <end position="101"/>
    </location>
</feature>
<evidence type="ECO:0000313" key="8">
    <source>
        <dbReference type="EMBL" id="RYO79711.1"/>
    </source>
</evidence>
<evidence type="ECO:0000256" key="1">
    <source>
        <dbReference type="ARBA" id="ARBA00005466"/>
    </source>
</evidence>
<keyword evidence="2" id="KW-0285">Flavoprotein</keyword>
<feature type="transmembrane region" description="Helical" evidence="6">
    <location>
        <begin position="113"/>
        <end position="133"/>
    </location>
</feature>
<proteinExistence type="inferred from homology"/>
<keyword evidence="4" id="KW-0560">Oxidoreductase</keyword>
<gene>
    <name evidence="8" type="ORF">DL764_009992</name>
</gene>
<dbReference type="InterPro" id="IPR049326">
    <property type="entry name" value="Rhodopsin_dom_fungi"/>
</dbReference>
<dbReference type="Pfam" id="PF20684">
    <property type="entry name" value="Fung_rhodopsin"/>
    <property type="match status" value="1"/>
</dbReference>